<dbReference type="AlphaFoldDB" id="A0A8J8MSR2"/>
<keyword evidence="4" id="KW-0732">Signal</keyword>
<organism evidence="5 6">
    <name type="scientific">Falsirhodobacter algicola</name>
    <dbReference type="NCBI Taxonomy" id="2692330"/>
    <lineage>
        <taxon>Bacteria</taxon>
        <taxon>Pseudomonadati</taxon>
        <taxon>Pseudomonadota</taxon>
        <taxon>Alphaproteobacteria</taxon>
        <taxon>Rhodobacterales</taxon>
        <taxon>Paracoccaceae</taxon>
        <taxon>Falsirhodobacter</taxon>
    </lineage>
</organism>
<accession>A0A8J8MSR2</accession>
<protein>
    <submittedName>
        <fullName evidence="5">Glycoside hydrolase</fullName>
    </submittedName>
</protein>
<evidence type="ECO:0000313" key="6">
    <source>
        <dbReference type="Proteomes" id="UP000679284"/>
    </source>
</evidence>
<keyword evidence="6" id="KW-1185">Reference proteome</keyword>
<evidence type="ECO:0000256" key="4">
    <source>
        <dbReference type="SAM" id="SignalP"/>
    </source>
</evidence>
<dbReference type="PANTHER" id="PTHR34135">
    <property type="entry name" value="LYSOZYME"/>
    <property type="match status" value="1"/>
</dbReference>
<dbReference type="PANTHER" id="PTHR34135:SF2">
    <property type="entry name" value="LYSOZYME"/>
    <property type="match status" value="1"/>
</dbReference>
<dbReference type="InterPro" id="IPR002053">
    <property type="entry name" value="Glyco_hydro_25"/>
</dbReference>
<dbReference type="InterPro" id="IPR018077">
    <property type="entry name" value="Glyco_hydro_fam25_subgr"/>
</dbReference>
<feature type="chain" id="PRO_5035172152" evidence="4">
    <location>
        <begin position="23"/>
        <end position="259"/>
    </location>
</feature>
<keyword evidence="2 5" id="KW-0378">Hydrolase</keyword>
<dbReference type="GO" id="GO:0016052">
    <property type="term" value="P:carbohydrate catabolic process"/>
    <property type="evidence" value="ECO:0007669"/>
    <property type="project" value="TreeGrafter"/>
</dbReference>
<dbReference type="PROSITE" id="PS51904">
    <property type="entry name" value="GLYCOSYL_HYDROL_F25_2"/>
    <property type="match status" value="1"/>
</dbReference>
<feature type="signal peptide" evidence="4">
    <location>
        <begin position="1"/>
        <end position="22"/>
    </location>
</feature>
<sequence>MRPHRLLFLLIFVLLSACGSRAPDYVPGLPRQFGDAAPYDWRGRNVPAAYAIHGVDVARYQSNVDWYGLRAHGVRFAFVKATEGGDYVDPMLGRHLSAARAAGVPSSGYHYYYFCRTAQEQAAWFIANVPRRAGDLPPVLDMEWTPTSKTCRRRPPAEEVRQDAATFASIVTAYYGQKPIIYSTVDFFRDNEMWRVPGVEFWLRSVAGHPSEVHPGHDWTFWQYTGTGLIPGVEGRIDINAFRGSEQEWATWLALRQQR</sequence>
<dbReference type="RefSeq" id="WP_211783017.1">
    <property type="nucleotide sequence ID" value="NZ_CP047289.1"/>
</dbReference>
<dbReference type="PROSITE" id="PS51257">
    <property type="entry name" value="PROKAR_LIPOPROTEIN"/>
    <property type="match status" value="1"/>
</dbReference>
<dbReference type="InterPro" id="IPR017853">
    <property type="entry name" value="GH"/>
</dbReference>
<keyword evidence="3" id="KW-0326">Glycosidase</keyword>
<dbReference type="EMBL" id="CP047289">
    <property type="protein sequence ID" value="QUS35799.1"/>
    <property type="molecule type" value="Genomic_DNA"/>
</dbReference>
<evidence type="ECO:0000313" key="5">
    <source>
        <dbReference type="EMBL" id="QUS35799.1"/>
    </source>
</evidence>
<dbReference type="Proteomes" id="UP000679284">
    <property type="component" value="Chromosome"/>
</dbReference>
<name>A0A8J8MSR2_9RHOB</name>
<gene>
    <name evidence="5" type="ORF">GR316_05720</name>
</gene>
<dbReference type="GO" id="GO:0009253">
    <property type="term" value="P:peptidoglycan catabolic process"/>
    <property type="evidence" value="ECO:0007669"/>
    <property type="project" value="InterPro"/>
</dbReference>
<dbReference type="GO" id="GO:0003796">
    <property type="term" value="F:lysozyme activity"/>
    <property type="evidence" value="ECO:0007669"/>
    <property type="project" value="InterPro"/>
</dbReference>
<reference evidence="5" key="1">
    <citation type="submission" date="2020-01" db="EMBL/GenBank/DDBJ databases">
        <authorList>
            <person name="Yang Y."/>
            <person name="Kwon Y.M."/>
        </authorList>
    </citation>
    <scope>NUCLEOTIDE SEQUENCE</scope>
    <source>
        <strain evidence="5">PG104</strain>
    </source>
</reference>
<dbReference type="KEGG" id="fap:GR316_05720"/>
<proteinExistence type="inferred from homology"/>
<dbReference type="SUPFAM" id="SSF51445">
    <property type="entry name" value="(Trans)glycosidases"/>
    <property type="match status" value="1"/>
</dbReference>
<dbReference type="SMART" id="SM00641">
    <property type="entry name" value="Glyco_25"/>
    <property type="match status" value="1"/>
</dbReference>
<comment type="similarity">
    <text evidence="1">Belongs to the glycosyl hydrolase 25 family.</text>
</comment>
<dbReference type="GO" id="GO:0016998">
    <property type="term" value="P:cell wall macromolecule catabolic process"/>
    <property type="evidence" value="ECO:0007669"/>
    <property type="project" value="InterPro"/>
</dbReference>
<evidence type="ECO:0000256" key="3">
    <source>
        <dbReference type="ARBA" id="ARBA00023295"/>
    </source>
</evidence>
<dbReference type="Gene3D" id="3.20.20.80">
    <property type="entry name" value="Glycosidases"/>
    <property type="match status" value="1"/>
</dbReference>
<dbReference type="Pfam" id="PF01183">
    <property type="entry name" value="Glyco_hydro_25"/>
    <property type="match status" value="1"/>
</dbReference>
<evidence type="ECO:0000256" key="2">
    <source>
        <dbReference type="ARBA" id="ARBA00022801"/>
    </source>
</evidence>
<evidence type="ECO:0000256" key="1">
    <source>
        <dbReference type="ARBA" id="ARBA00010646"/>
    </source>
</evidence>